<dbReference type="PANTHER" id="PTHR33745:SF1">
    <property type="entry name" value="RSBT ANTAGONIST PROTEIN RSBS"/>
    <property type="match status" value="1"/>
</dbReference>
<keyword evidence="3" id="KW-1185">Reference proteome</keyword>
<dbReference type="RefSeq" id="WP_106588894.1">
    <property type="nucleotide sequence ID" value="NZ_PYAV01000008.1"/>
</dbReference>
<protein>
    <submittedName>
        <fullName evidence="2">RsbT co-antagonist protein RsbR</fullName>
    </submittedName>
</protein>
<evidence type="ECO:0000313" key="3">
    <source>
        <dbReference type="Proteomes" id="UP000242310"/>
    </source>
</evidence>
<name>A0A2P8HDY3_9BACI</name>
<dbReference type="Gene3D" id="3.30.750.24">
    <property type="entry name" value="STAS domain"/>
    <property type="match status" value="1"/>
</dbReference>
<dbReference type="InterPro" id="IPR002645">
    <property type="entry name" value="STAS_dom"/>
</dbReference>
<reference evidence="2 3" key="1">
    <citation type="submission" date="2018-03" db="EMBL/GenBank/DDBJ databases">
        <title>Genomic Encyclopedia of Type Strains, Phase III (KMG-III): the genomes of soil and plant-associated and newly described type strains.</title>
        <authorList>
            <person name="Whitman W."/>
        </authorList>
    </citation>
    <scope>NUCLEOTIDE SEQUENCE [LARGE SCALE GENOMIC DNA]</scope>
    <source>
        <strain evidence="2 3">CGMCC 1.07653</strain>
    </source>
</reference>
<accession>A0A2P8HDY3</accession>
<dbReference type="OrthoDB" id="2624594at2"/>
<organism evidence="2 3">
    <name type="scientific">Salsuginibacillus halophilus</name>
    <dbReference type="NCBI Taxonomy" id="517424"/>
    <lineage>
        <taxon>Bacteria</taxon>
        <taxon>Bacillati</taxon>
        <taxon>Bacillota</taxon>
        <taxon>Bacilli</taxon>
        <taxon>Bacillales</taxon>
        <taxon>Bacillaceae</taxon>
        <taxon>Salsuginibacillus</taxon>
    </lineage>
</organism>
<evidence type="ECO:0000313" key="2">
    <source>
        <dbReference type="EMBL" id="PSL44415.1"/>
    </source>
</evidence>
<dbReference type="PANTHER" id="PTHR33745">
    <property type="entry name" value="RSBT ANTAGONIST PROTEIN RSBS-RELATED"/>
    <property type="match status" value="1"/>
</dbReference>
<dbReference type="InterPro" id="IPR036513">
    <property type="entry name" value="STAS_dom_sf"/>
</dbReference>
<feature type="domain" description="STAS" evidence="1">
    <location>
        <begin position="140"/>
        <end position="235"/>
    </location>
</feature>
<dbReference type="CDD" id="cd07041">
    <property type="entry name" value="STAS_RsbR_RsbS_like"/>
    <property type="match status" value="1"/>
</dbReference>
<dbReference type="EMBL" id="PYAV01000008">
    <property type="protein sequence ID" value="PSL44415.1"/>
    <property type="molecule type" value="Genomic_DNA"/>
</dbReference>
<dbReference type="AlphaFoldDB" id="A0A2P8HDY3"/>
<proteinExistence type="predicted"/>
<sequence length="268" mass="30215">MPQFDKGFPLPCFYIDKRLTITSTTGTGVDKYLQAASFLTLVEEGSRSKLQTFLSGGETAESPVEVNLYLRNQKFQLVDLYMSWESELHGVVVVVPKQNVYDQSALVLEGLRGRLRDTNFQLYEEKEKLSKIIDEKNALSAPFITLSSKTALVPLFGDIEAEKMKTIETHVLQRAYSGGYDLVFFDFTGVGDITDEGFQVLENIVRSMSYLGPEIVIVGLRPAHARQVYELRRTLNIQFQPTLEQALHLERVNRAQAVIPQKEADTDG</sequence>
<gene>
    <name evidence="2" type="ORF">B0H94_10825</name>
</gene>
<dbReference type="Proteomes" id="UP000242310">
    <property type="component" value="Unassembled WGS sequence"/>
</dbReference>
<dbReference type="InterPro" id="IPR051932">
    <property type="entry name" value="Bact_StressResp_Reg"/>
</dbReference>
<dbReference type="SUPFAM" id="SSF52091">
    <property type="entry name" value="SpoIIaa-like"/>
    <property type="match status" value="1"/>
</dbReference>
<dbReference type="PROSITE" id="PS50801">
    <property type="entry name" value="STAS"/>
    <property type="match status" value="1"/>
</dbReference>
<evidence type="ECO:0000259" key="1">
    <source>
        <dbReference type="PROSITE" id="PS50801"/>
    </source>
</evidence>
<comment type="caution">
    <text evidence="2">The sequence shown here is derived from an EMBL/GenBank/DDBJ whole genome shotgun (WGS) entry which is preliminary data.</text>
</comment>